<feature type="transmembrane region" description="Helical" evidence="10">
    <location>
        <begin position="63"/>
        <end position="84"/>
    </location>
</feature>
<evidence type="ECO:0000256" key="5">
    <source>
        <dbReference type="ARBA" id="ARBA00022475"/>
    </source>
</evidence>
<dbReference type="Proteomes" id="UP000512167">
    <property type="component" value="Chromosome"/>
</dbReference>
<keyword evidence="9" id="KW-0046">Antibiotic resistance</keyword>
<dbReference type="NCBIfam" id="TIGR00797">
    <property type="entry name" value="matE"/>
    <property type="match status" value="1"/>
</dbReference>
<dbReference type="AlphaFoldDB" id="A0A7L6N6L2"/>
<evidence type="ECO:0000256" key="4">
    <source>
        <dbReference type="ARBA" id="ARBA00022448"/>
    </source>
</evidence>
<dbReference type="PANTHER" id="PTHR43823:SF3">
    <property type="entry name" value="MULTIDRUG EXPORT PROTEIN MEPA"/>
    <property type="match status" value="1"/>
</dbReference>
<evidence type="ECO:0000256" key="6">
    <source>
        <dbReference type="ARBA" id="ARBA00022692"/>
    </source>
</evidence>
<dbReference type="PIRSF" id="PIRSF006603">
    <property type="entry name" value="DinF"/>
    <property type="match status" value="1"/>
</dbReference>
<feature type="transmembrane region" description="Helical" evidence="10">
    <location>
        <begin position="335"/>
        <end position="357"/>
    </location>
</feature>
<keyword evidence="12" id="KW-1185">Reference proteome</keyword>
<name>A0A7L6N6L2_9MOLU</name>
<evidence type="ECO:0000256" key="3">
    <source>
        <dbReference type="ARBA" id="ARBA00022106"/>
    </source>
</evidence>
<dbReference type="KEGG" id="tbk:HF295_04815"/>
<dbReference type="InterPro" id="IPR048279">
    <property type="entry name" value="MdtK-like"/>
</dbReference>
<evidence type="ECO:0000313" key="12">
    <source>
        <dbReference type="Proteomes" id="UP000512167"/>
    </source>
</evidence>
<dbReference type="GO" id="GO:0005886">
    <property type="term" value="C:plasma membrane"/>
    <property type="evidence" value="ECO:0007669"/>
    <property type="project" value="UniProtKB-SubCell"/>
</dbReference>
<keyword evidence="4" id="KW-0813">Transport</keyword>
<feature type="transmembrane region" description="Helical" evidence="10">
    <location>
        <begin position="369"/>
        <end position="388"/>
    </location>
</feature>
<comment type="similarity">
    <text evidence="2">Belongs to the multi antimicrobial extrusion (MATE) (TC 2.A.66.1) family. MepA subfamily.</text>
</comment>
<reference evidence="11 12" key="1">
    <citation type="submission" date="2020-04" db="EMBL/GenBank/DDBJ databases">
        <authorList>
            <person name="Zheng R.K."/>
            <person name="Sun C.M."/>
        </authorList>
    </citation>
    <scope>NUCLEOTIDE SEQUENCE [LARGE SCALE GENOMIC DNA]</scope>
    <source>
        <strain evidence="12">zrk29</strain>
    </source>
</reference>
<dbReference type="CDD" id="cd13143">
    <property type="entry name" value="MATE_MepA_like"/>
    <property type="match status" value="1"/>
</dbReference>
<evidence type="ECO:0000256" key="10">
    <source>
        <dbReference type="SAM" id="Phobius"/>
    </source>
</evidence>
<evidence type="ECO:0000256" key="1">
    <source>
        <dbReference type="ARBA" id="ARBA00004651"/>
    </source>
</evidence>
<organism evidence="11 12">
    <name type="scientific">Hujiaoplasma nucleasis</name>
    <dbReference type="NCBI Taxonomy" id="2725268"/>
    <lineage>
        <taxon>Bacteria</taxon>
        <taxon>Bacillati</taxon>
        <taxon>Mycoplasmatota</taxon>
        <taxon>Mollicutes</taxon>
        <taxon>Candidatus Izemoplasmatales</taxon>
        <taxon>Hujiaoplasmataceae</taxon>
        <taxon>Hujiaoplasma</taxon>
    </lineage>
</organism>
<feature type="transmembrane region" description="Helical" evidence="10">
    <location>
        <begin position="170"/>
        <end position="190"/>
    </location>
</feature>
<dbReference type="InterPro" id="IPR002528">
    <property type="entry name" value="MATE_fam"/>
</dbReference>
<comment type="subcellular location">
    <subcellularLocation>
        <location evidence="1">Cell membrane</location>
        <topology evidence="1">Multi-pass membrane protein</topology>
    </subcellularLocation>
</comment>
<feature type="transmembrane region" description="Helical" evidence="10">
    <location>
        <begin position="428"/>
        <end position="447"/>
    </location>
</feature>
<accession>A0A7L6N6L2</accession>
<dbReference type="PANTHER" id="PTHR43823">
    <property type="entry name" value="SPORULATION PROTEIN YKVU"/>
    <property type="match status" value="1"/>
</dbReference>
<dbReference type="EMBL" id="CP051151">
    <property type="protein sequence ID" value="QLY40219.1"/>
    <property type="molecule type" value="Genomic_DNA"/>
</dbReference>
<dbReference type="InterPro" id="IPR045070">
    <property type="entry name" value="MATE_MepA-like"/>
</dbReference>
<sequence length="466" mass="51090">MDQARSDLLGKTNVKKALIQLSIPATIAMIVTALYNLTDTIFVGQGSGDIAIGALSIANPVQMIVMAFGLMIGVGASSIFSRAYGRNDKVTMRRSVNTAIFMGVFFSVLIAVIGLIFLDDLLLFFGATDGPDGNLHYAEDYLFYILIGLVPFSLSVIFNNLARAEGRAKIAMISMVIGAGVNIILDPIFIFDWGLNMGVKGAAIATVIAKTASFIYVFLASISSQSKLNIDLKKLYEIDKKMVLEISTIGFSSFIRNALGAFLVIIINNIIKDISLTPEIHISIFGVVNRLVMFLLMPGFGLVQGLQPIVGYNFGAKLYHRLHEVIAYAMKLLSYYFVGALLFTMVLAKPLFMLFTSESNSLLLSEGPAALRVVALGFGVIGFQVILSSVYQAMGYPLRAFLVAASRQFILFIPILFILTHYFGIEGIWWTFFAADVIAGIGSMFVYRYEMKDLHDKINIPVQQLT</sequence>
<dbReference type="GO" id="GO:0042910">
    <property type="term" value="F:xenobiotic transmembrane transporter activity"/>
    <property type="evidence" value="ECO:0007669"/>
    <property type="project" value="InterPro"/>
</dbReference>
<feature type="transmembrane region" description="Helical" evidence="10">
    <location>
        <begin position="141"/>
        <end position="158"/>
    </location>
</feature>
<feature type="transmembrane region" description="Helical" evidence="10">
    <location>
        <begin position="96"/>
        <end position="118"/>
    </location>
</feature>
<evidence type="ECO:0000256" key="9">
    <source>
        <dbReference type="ARBA" id="ARBA00023251"/>
    </source>
</evidence>
<keyword evidence="8 10" id="KW-0472">Membrane</keyword>
<dbReference type="GO" id="GO:0015297">
    <property type="term" value="F:antiporter activity"/>
    <property type="evidence" value="ECO:0007669"/>
    <property type="project" value="InterPro"/>
</dbReference>
<protein>
    <recommendedName>
        <fullName evidence="3">Multidrug export protein MepA</fullName>
    </recommendedName>
</protein>
<dbReference type="InterPro" id="IPR051327">
    <property type="entry name" value="MATE_MepA_subfamily"/>
</dbReference>
<evidence type="ECO:0000313" key="11">
    <source>
        <dbReference type="EMBL" id="QLY40219.1"/>
    </source>
</evidence>
<evidence type="ECO:0000256" key="8">
    <source>
        <dbReference type="ARBA" id="ARBA00023136"/>
    </source>
</evidence>
<dbReference type="Pfam" id="PF01554">
    <property type="entry name" value="MatE"/>
    <property type="match status" value="2"/>
</dbReference>
<feature type="transmembrane region" description="Helical" evidence="10">
    <location>
        <begin position="243"/>
        <end position="271"/>
    </location>
</feature>
<dbReference type="GO" id="GO:0046677">
    <property type="term" value="P:response to antibiotic"/>
    <property type="evidence" value="ECO:0007669"/>
    <property type="project" value="UniProtKB-KW"/>
</dbReference>
<feature type="transmembrane region" description="Helical" evidence="10">
    <location>
        <begin position="21"/>
        <end position="43"/>
    </location>
</feature>
<feature type="transmembrane region" description="Helical" evidence="10">
    <location>
        <begin position="291"/>
        <end position="314"/>
    </location>
</feature>
<evidence type="ECO:0000256" key="7">
    <source>
        <dbReference type="ARBA" id="ARBA00022989"/>
    </source>
</evidence>
<keyword evidence="6 10" id="KW-0812">Transmembrane</keyword>
<feature type="transmembrane region" description="Helical" evidence="10">
    <location>
        <begin position="202"/>
        <end position="222"/>
    </location>
</feature>
<feature type="transmembrane region" description="Helical" evidence="10">
    <location>
        <begin position="400"/>
        <end position="422"/>
    </location>
</feature>
<evidence type="ECO:0000256" key="2">
    <source>
        <dbReference type="ARBA" id="ARBA00008417"/>
    </source>
</evidence>
<keyword evidence="7 10" id="KW-1133">Transmembrane helix</keyword>
<keyword evidence="5" id="KW-1003">Cell membrane</keyword>
<gene>
    <name evidence="11" type="ORF">HF295_04815</name>
</gene>
<proteinExistence type="inferred from homology"/>
<dbReference type="RefSeq" id="WP_312031047.1">
    <property type="nucleotide sequence ID" value="NZ_CP051151.1"/>
</dbReference>